<dbReference type="Pfam" id="PF00005">
    <property type="entry name" value="ABC_tran"/>
    <property type="match status" value="1"/>
</dbReference>
<organism evidence="11 12">
    <name type="scientific">Nitrosospira multiformis</name>
    <dbReference type="NCBI Taxonomy" id="1231"/>
    <lineage>
        <taxon>Bacteria</taxon>
        <taxon>Pseudomonadati</taxon>
        <taxon>Pseudomonadota</taxon>
        <taxon>Betaproteobacteria</taxon>
        <taxon>Nitrosomonadales</taxon>
        <taxon>Nitrosomonadaceae</taxon>
        <taxon>Nitrosospira</taxon>
    </lineage>
</organism>
<dbReference type="PROSITE" id="PS00211">
    <property type="entry name" value="ABC_TRANSPORTER_1"/>
    <property type="match status" value="1"/>
</dbReference>
<keyword evidence="3 8" id="KW-0812">Transmembrane</keyword>
<keyword evidence="6 8" id="KW-1133">Transmembrane helix</keyword>
<evidence type="ECO:0000256" key="5">
    <source>
        <dbReference type="ARBA" id="ARBA00022840"/>
    </source>
</evidence>
<dbReference type="InterPro" id="IPR003593">
    <property type="entry name" value="AAA+_ATPase"/>
</dbReference>
<feature type="transmembrane region" description="Helical" evidence="8">
    <location>
        <begin position="63"/>
        <end position="82"/>
    </location>
</feature>
<keyword evidence="4" id="KW-0547">Nucleotide-binding</keyword>
<dbReference type="SUPFAM" id="SSF52540">
    <property type="entry name" value="P-loop containing nucleoside triphosphate hydrolases"/>
    <property type="match status" value="1"/>
</dbReference>
<evidence type="ECO:0000259" key="10">
    <source>
        <dbReference type="PROSITE" id="PS50929"/>
    </source>
</evidence>
<dbReference type="InterPro" id="IPR011527">
    <property type="entry name" value="ABC1_TM_dom"/>
</dbReference>
<sequence length="587" mass="64153">MRTLFAYCMLSPRRTAYVLVALLAAGIAEGLSLTALLPLLSIAVGDSASSDMGRHIAEVLQNIGISPTIGTMLLIIVGGMILKSLILLMANRQVGYAVAHVATVLRLELIDALLASRWQYYLRQPMGSLANSVATEAYRAANGFEHSVTVLALAVQVVVYGTVAMFVSWEATLTSILVGIIMMQVLHQLIRATRKAGTRQTHLLRNLLTYLSDVLVSVKSLKAMARDNVAEAILRDQTQQLEKATRREIIAREALMALQEPILATLMAIGLYLALEIWGLSLPSVMVMVFLLTRLLSLLNKTQRKYQNLMAQESAYWALRTAVAEARAAAERTSGTREPTLEKGISLRHVNFDYDTRPIFQDLNLEIPVRSFTTIAGPSGVGKSTMLDLLCGLVDPKSGEILVDGVPMRDINPRAWRRMIGYVAQENVLLHDSILNNILVGAPELSEADAERALRQAGAWEFVSGLPDGLYTIVGERGGLLSGGQRQRIAIARALAHRPLFLVLDEPTSALDPESERLVCETLRNLTQELTVVAVSHQPALISAADVIFALSQGKAERVQPAEAARYAPAEREPSSLSHREVVFVSR</sequence>
<evidence type="ECO:0000259" key="9">
    <source>
        <dbReference type="PROSITE" id="PS50893"/>
    </source>
</evidence>
<feature type="transmembrane region" description="Helical" evidence="8">
    <location>
        <begin position="148"/>
        <end position="167"/>
    </location>
</feature>
<evidence type="ECO:0000256" key="7">
    <source>
        <dbReference type="ARBA" id="ARBA00023136"/>
    </source>
</evidence>
<dbReference type="PROSITE" id="PS50893">
    <property type="entry name" value="ABC_TRANSPORTER_2"/>
    <property type="match status" value="1"/>
</dbReference>
<feature type="domain" description="ABC transmembrane type-1" evidence="10">
    <location>
        <begin position="18"/>
        <end position="311"/>
    </location>
</feature>
<dbReference type="Gene3D" id="3.40.50.300">
    <property type="entry name" value="P-loop containing nucleotide triphosphate hydrolases"/>
    <property type="match status" value="1"/>
</dbReference>
<proteinExistence type="predicted"/>
<dbReference type="Proteomes" id="UP000183898">
    <property type="component" value="Unassembled WGS sequence"/>
</dbReference>
<evidence type="ECO:0000313" key="11">
    <source>
        <dbReference type="EMBL" id="SEM86938.1"/>
    </source>
</evidence>
<feature type="transmembrane region" description="Helical" evidence="8">
    <location>
        <begin position="16"/>
        <end position="43"/>
    </location>
</feature>
<dbReference type="GO" id="GO:0005886">
    <property type="term" value="C:plasma membrane"/>
    <property type="evidence" value="ECO:0007669"/>
    <property type="project" value="UniProtKB-SubCell"/>
</dbReference>
<evidence type="ECO:0000256" key="1">
    <source>
        <dbReference type="ARBA" id="ARBA00004651"/>
    </source>
</evidence>
<feature type="domain" description="ABC transporter" evidence="9">
    <location>
        <begin position="345"/>
        <end position="578"/>
    </location>
</feature>
<protein>
    <submittedName>
        <fullName evidence="11">ATP-binding cassette, subfamily C</fullName>
    </submittedName>
</protein>
<dbReference type="PROSITE" id="PS50929">
    <property type="entry name" value="ABC_TM1F"/>
    <property type="match status" value="1"/>
</dbReference>
<accession>A0A1H8BY53</accession>
<dbReference type="RefSeq" id="WP_074743851.1">
    <property type="nucleotide sequence ID" value="NZ_FOCT01000001.1"/>
</dbReference>
<dbReference type="PANTHER" id="PTHR43394:SF1">
    <property type="entry name" value="ATP-BINDING CASSETTE SUB-FAMILY B MEMBER 10, MITOCHONDRIAL"/>
    <property type="match status" value="1"/>
</dbReference>
<feature type="transmembrane region" description="Helical" evidence="8">
    <location>
        <begin position="280"/>
        <end position="299"/>
    </location>
</feature>
<comment type="subcellular location">
    <subcellularLocation>
        <location evidence="1">Cell membrane</location>
        <topology evidence="1">Multi-pass membrane protein</topology>
    </subcellularLocation>
</comment>
<evidence type="ECO:0000256" key="2">
    <source>
        <dbReference type="ARBA" id="ARBA00022475"/>
    </source>
</evidence>
<dbReference type="Gene3D" id="1.20.1560.10">
    <property type="entry name" value="ABC transporter type 1, transmembrane domain"/>
    <property type="match status" value="1"/>
</dbReference>
<dbReference type="GO" id="GO:0016887">
    <property type="term" value="F:ATP hydrolysis activity"/>
    <property type="evidence" value="ECO:0007669"/>
    <property type="project" value="InterPro"/>
</dbReference>
<dbReference type="InterPro" id="IPR017871">
    <property type="entry name" value="ABC_transporter-like_CS"/>
</dbReference>
<dbReference type="AlphaFoldDB" id="A0A1H8BY53"/>
<name>A0A1H8BY53_9PROT</name>
<dbReference type="GO" id="GO:0005524">
    <property type="term" value="F:ATP binding"/>
    <property type="evidence" value="ECO:0007669"/>
    <property type="project" value="UniProtKB-KW"/>
</dbReference>
<dbReference type="InterPro" id="IPR036640">
    <property type="entry name" value="ABC1_TM_sf"/>
</dbReference>
<keyword evidence="2" id="KW-1003">Cell membrane</keyword>
<reference evidence="11 12" key="1">
    <citation type="submission" date="2016-10" db="EMBL/GenBank/DDBJ databases">
        <authorList>
            <person name="de Groot N.N."/>
        </authorList>
    </citation>
    <scope>NUCLEOTIDE SEQUENCE [LARGE SCALE GENOMIC DNA]</scope>
    <source>
        <strain evidence="11 12">Nl18</strain>
    </source>
</reference>
<dbReference type="InterPro" id="IPR039421">
    <property type="entry name" value="Type_1_exporter"/>
</dbReference>
<keyword evidence="5 11" id="KW-0067">ATP-binding</keyword>
<dbReference type="EMBL" id="FOCT01000001">
    <property type="protein sequence ID" value="SEM86938.1"/>
    <property type="molecule type" value="Genomic_DNA"/>
</dbReference>
<dbReference type="SMART" id="SM00382">
    <property type="entry name" value="AAA"/>
    <property type="match status" value="1"/>
</dbReference>
<feature type="transmembrane region" description="Helical" evidence="8">
    <location>
        <begin position="173"/>
        <end position="190"/>
    </location>
</feature>
<evidence type="ECO:0000256" key="8">
    <source>
        <dbReference type="SAM" id="Phobius"/>
    </source>
</evidence>
<dbReference type="Pfam" id="PF00664">
    <property type="entry name" value="ABC_membrane"/>
    <property type="match status" value="1"/>
</dbReference>
<dbReference type="PANTHER" id="PTHR43394">
    <property type="entry name" value="ATP-DEPENDENT PERMEASE MDL1, MITOCHONDRIAL"/>
    <property type="match status" value="1"/>
</dbReference>
<evidence type="ECO:0000256" key="6">
    <source>
        <dbReference type="ARBA" id="ARBA00022989"/>
    </source>
</evidence>
<gene>
    <name evidence="11" type="ORF">SAMN05216404_101367</name>
</gene>
<dbReference type="SUPFAM" id="SSF90123">
    <property type="entry name" value="ABC transporter transmembrane region"/>
    <property type="match status" value="1"/>
</dbReference>
<dbReference type="InterPro" id="IPR003439">
    <property type="entry name" value="ABC_transporter-like_ATP-bd"/>
</dbReference>
<keyword evidence="7 8" id="KW-0472">Membrane</keyword>
<dbReference type="GO" id="GO:0015421">
    <property type="term" value="F:ABC-type oligopeptide transporter activity"/>
    <property type="evidence" value="ECO:0007669"/>
    <property type="project" value="TreeGrafter"/>
</dbReference>
<dbReference type="InterPro" id="IPR027417">
    <property type="entry name" value="P-loop_NTPase"/>
</dbReference>
<evidence type="ECO:0000256" key="4">
    <source>
        <dbReference type="ARBA" id="ARBA00022741"/>
    </source>
</evidence>
<evidence type="ECO:0000256" key="3">
    <source>
        <dbReference type="ARBA" id="ARBA00022692"/>
    </source>
</evidence>
<evidence type="ECO:0000313" key="12">
    <source>
        <dbReference type="Proteomes" id="UP000183898"/>
    </source>
</evidence>